<protein>
    <submittedName>
        <fullName evidence="2">Uncharacterized protein</fullName>
    </submittedName>
</protein>
<gene>
    <name evidence="2" type="ORF">HOP12_07490</name>
</gene>
<feature type="transmembrane region" description="Helical" evidence="1">
    <location>
        <begin position="44"/>
        <end position="64"/>
    </location>
</feature>
<dbReference type="Proteomes" id="UP000580839">
    <property type="component" value="Unassembled WGS sequence"/>
</dbReference>
<keyword evidence="1" id="KW-1133">Transmembrane helix</keyword>
<evidence type="ECO:0000313" key="3">
    <source>
        <dbReference type="Proteomes" id="UP000580839"/>
    </source>
</evidence>
<dbReference type="EMBL" id="JABFRW010000086">
    <property type="protein sequence ID" value="NOT33996.1"/>
    <property type="molecule type" value="Genomic_DNA"/>
</dbReference>
<keyword evidence="1" id="KW-0472">Membrane</keyword>
<sequence>MSEQKLIRIEKHHFHHHRRPPAKTVYVPQVRTERVTEPCDRSHLGPVGATLAVVGAVVVLSILFGRRN</sequence>
<dbReference type="AlphaFoldDB" id="A0A849SHF0"/>
<accession>A0A849SHF0</accession>
<proteinExistence type="predicted"/>
<organism evidence="2 3">
    <name type="scientific">Eiseniibacteriota bacterium</name>
    <dbReference type="NCBI Taxonomy" id="2212470"/>
    <lineage>
        <taxon>Bacteria</taxon>
        <taxon>Candidatus Eiseniibacteriota</taxon>
    </lineage>
</organism>
<comment type="caution">
    <text evidence="2">The sequence shown here is derived from an EMBL/GenBank/DDBJ whole genome shotgun (WGS) entry which is preliminary data.</text>
</comment>
<reference evidence="2 3" key="1">
    <citation type="submission" date="2020-04" db="EMBL/GenBank/DDBJ databases">
        <title>Metagenomic profiling of ammonia- and methane-oxidizing microorganisms in a Dutch drinking water treatment plant.</title>
        <authorList>
            <person name="Poghosyan L."/>
            <person name="Leucker S."/>
        </authorList>
    </citation>
    <scope>NUCLEOTIDE SEQUENCE [LARGE SCALE GENOMIC DNA]</scope>
    <source>
        <strain evidence="2">S-RSF-IL-03</strain>
    </source>
</reference>
<evidence type="ECO:0000313" key="2">
    <source>
        <dbReference type="EMBL" id="NOT33996.1"/>
    </source>
</evidence>
<evidence type="ECO:0000256" key="1">
    <source>
        <dbReference type="SAM" id="Phobius"/>
    </source>
</evidence>
<keyword evidence="1" id="KW-0812">Transmembrane</keyword>
<name>A0A849SHF0_UNCEI</name>